<organism evidence="3 4">
    <name type="scientific">Nakamurella multipartita (strain ATCC 700099 / DSM 44233 / CIP 104796 / JCM 9543 / NBRC 105858 / Y-104)</name>
    <name type="common">Microsphaera multipartita</name>
    <dbReference type="NCBI Taxonomy" id="479431"/>
    <lineage>
        <taxon>Bacteria</taxon>
        <taxon>Bacillati</taxon>
        <taxon>Actinomycetota</taxon>
        <taxon>Actinomycetes</taxon>
        <taxon>Nakamurellales</taxon>
        <taxon>Nakamurellaceae</taxon>
        <taxon>Nakamurella</taxon>
    </lineage>
</organism>
<keyword evidence="2" id="KW-0812">Transmembrane</keyword>
<dbReference type="Gene3D" id="1.20.1250.20">
    <property type="entry name" value="MFS general substrate transporter like domains"/>
    <property type="match status" value="1"/>
</dbReference>
<evidence type="ECO:0000313" key="4">
    <source>
        <dbReference type="Proteomes" id="UP000002218"/>
    </source>
</evidence>
<feature type="transmembrane region" description="Helical" evidence="2">
    <location>
        <begin position="87"/>
        <end position="108"/>
    </location>
</feature>
<feature type="transmembrane region" description="Helical" evidence="2">
    <location>
        <begin position="140"/>
        <end position="168"/>
    </location>
</feature>
<keyword evidence="4" id="KW-1185">Reference proteome</keyword>
<feature type="transmembrane region" description="Helical" evidence="2">
    <location>
        <begin position="52"/>
        <end position="75"/>
    </location>
</feature>
<dbReference type="HOGENOM" id="CLU_609470_0_0_11"/>
<evidence type="ECO:0000256" key="1">
    <source>
        <dbReference type="SAM" id="MobiDB-lite"/>
    </source>
</evidence>
<dbReference type="EMBL" id="CP001737">
    <property type="protein sequence ID" value="ACV78742.1"/>
    <property type="molecule type" value="Genomic_DNA"/>
</dbReference>
<feature type="transmembrane region" description="Helical" evidence="2">
    <location>
        <begin position="357"/>
        <end position="380"/>
    </location>
</feature>
<dbReference type="SUPFAM" id="SSF103473">
    <property type="entry name" value="MFS general substrate transporter"/>
    <property type="match status" value="1"/>
</dbReference>
<dbReference type="InterPro" id="IPR036259">
    <property type="entry name" value="MFS_trans_sf"/>
</dbReference>
<feature type="transmembrane region" description="Helical" evidence="2">
    <location>
        <begin position="392"/>
        <end position="415"/>
    </location>
</feature>
<keyword evidence="2" id="KW-1133">Transmembrane helix</keyword>
<dbReference type="Proteomes" id="UP000002218">
    <property type="component" value="Chromosome"/>
</dbReference>
<dbReference type="KEGG" id="nml:Namu_2367"/>
<feature type="transmembrane region" description="Helical" evidence="2">
    <location>
        <begin position="267"/>
        <end position="289"/>
    </location>
</feature>
<feature type="transmembrane region" description="Helical" evidence="2">
    <location>
        <begin position="295"/>
        <end position="316"/>
    </location>
</feature>
<gene>
    <name evidence="3" type="ordered locus">Namu_2367</name>
</gene>
<feature type="transmembrane region" description="Helical" evidence="2">
    <location>
        <begin position="421"/>
        <end position="442"/>
    </location>
</feature>
<protein>
    <recommendedName>
        <fullName evidence="5">Major facilitator superfamily MFS_1</fullName>
    </recommendedName>
</protein>
<dbReference type="InParanoid" id="C8XKI0"/>
<feature type="region of interest" description="Disordered" evidence="1">
    <location>
        <begin position="24"/>
        <end position="44"/>
    </location>
</feature>
<keyword evidence="2" id="KW-0472">Membrane</keyword>
<dbReference type="AlphaFoldDB" id="C8XKI0"/>
<name>C8XKI0_NAKMY</name>
<sequence>MTLHAPTADPVSAEAVTAGAAVLAHPRGDPTPSTGGDAGAGPGPRTRNYRALLGQASAVSLANQLTATAVVLPYICIAVGGSPLIAAMLYPIGTFCALLGTLSAPVLTARRSNPFILTVGAIIAAAVTAGNALGSDLLGSPIAVVFLVTTAVLGFLGGLAAVSAVDLMSTSLLQAQVGRVSVLQTAISATLVLVVTAAELLFFKHTSALQSHIALLWMGAIAFAMAIPFVLLVVPAPNPSRVRGPTLRQVIPLGVSQVREHRWLRTFLLVQTCFISLTLGTAFFSAHAAALHGNVVGHLHLIVAFTATGLIVYGFVWARTRSIATVRGMHVLAGGLIVAAALFAIAADTWDLPYEEWLFGVILALAAVASQVISTAKRVWLLRYVGGENRSLTIGFAQLVTSLASTLTALVLGVVAHLQGVVWPVYLLLALTLAALGTVRLIPAIRLDA</sequence>
<feature type="transmembrane region" description="Helical" evidence="2">
    <location>
        <begin position="214"/>
        <end position="234"/>
    </location>
</feature>
<dbReference type="eggNOG" id="ENOG5034B3B">
    <property type="taxonomic scope" value="Bacteria"/>
</dbReference>
<accession>C8XKI0</accession>
<reference evidence="4" key="1">
    <citation type="submission" date="2009-09" db="EMBL/GenBank/DDBJ databases">
        <title>The complete genome of Nakamurella multipartita DSM 44233.</title>
        <authorList>
            <consortium name="US DOE Joint Genome Institute (JGI-PGF)"/>
            <person name="Lucas S."/>
            <person name="Copeland A."/>
            <person name="Lapidus A."/>
            <person name="Glavina del Rio T."/>
            <person name="Dalin E."/>
            <person name="Tice H."/>
            <person name="Bruce D."/>
            <person name="Goodwin L."/>
            <person name="Pitluck S."/>
            <person name="Kyrpides N."/>
            <person name="Mavromatis K."/>
            <person name="Ivanova N."/>
            <person name="Ovchinnikova G."/>
            <person name="Sims D."/>
            <person name="Meincke L."/>
            <person name="Brettin T."/>
            <person name="Detter J.C."/>
            <person name="Han C."/>
            <person name="Larimer F."/>
            <person name="Land M."/>
            <person name="Hauser L."/>
            <person name="Markowitz V."/>
            <person name="Cheng J.-F."/>
            <person name="Hugenholtz P."/>
            <person name="Woyke T."/>
            <person name="Wu D."/>
            <person name="Klenk H.-P."/>
            <person name="Eisen J.A."/>
        </authorList>
    </citation>
    <scope>NUCLEOTIDE SEQUENCE [LARGE SCALE GENOMIC DNA]</scope>
    <source>
        <strain evidence="4">ATCC 700099 / DSM 44233 / CIP 104796 / JCM 9543 / NBRC 105858 / Y-104</strain>
    </source>
</reference>
<evidence type="ECO:0008006" key="5">
    <source>
        <dbReference type="Google" id="ProtNLM"/>
    </source>
</evidence>
<feature type="transmembrane region" description="Helical" evidence="2">
    <location>
        <begin position="328"/>
        <end position="345"/>
    </location>
</feature>
<proteinExistence type="predicted"/>
<evidence type="ECO:0000313" key="3">
    <source>
        <dbReference type="EMBL" id="ACV78742.1"/>
    </source>
</evidence>
<evidence type="ECO:0000256" key="2">
    <source>
        <dbReference type="SAM" id="Phobius"/>
    </source>
</evidence>
<feature type="transmembrane region" description="Helical" evidence="2">
    <location>
        <begin position="180"/>
        <end position="202"/>
    </location>
</feature>
<reference evidence="3 4" key="2">
    <citation type="journal article" date="2010" name="Stand. Genomic Sci.">
        <title>Complete genome sequence of Nakamurella multipartita type strain (Y-104).</title>
        <authorList>
            <person name="Tice H."/>
            <person name="Mayilraj S."/>
            <person name="Sims D."/>
            <person name="Lapidus A."/>
            <person name="Nolan M."/>
            <person name="Lucas S."/>
            <person name="Glavina Del Rio T."/>
            <person name="Copeland A."/>
            <person name="Cheng J.F."/>
            <person name="Meincke L."/>
            <person name="Bruce D."/>
            <person name="Goodwin L."/>
            <person name="Pitluck S."/>
            <person name="Ivanova N."/>
            <person name="Mavromatis K."/>
            <person name="Ovchinnikova G."/>
            <person name="Pati A."/>
            <person name="Chen A."/>
            <person name="Palaniappan K."/>
            <person name="Land M."/>
            <person name="Hauser L."/>
            <person name="Chang Y.J."/>
            <person name="Jeffries C.D."/>
            <person name="Detter J.C."/>
            <person name="Brettin T."/>
            <person name="Rohde M."/>
            <person name="Goker M."/>
            <person name="Bristow J."/>
            <person name="Eisen J.A."/>
            <person name="Markowitz V."/>
            <person name="Hugenholtz P."/>
            <person name="Kyrpides N.C."/>
            <person name="Klenk H.P."/>
            <person name="Chen F."/>
        </authorList>
    </citation>
    <scope>NUCLEOTIDE SEQUENCE [LARGE SCALE GENOMIC DNA]</scope>
    <source>
        <strain evidence="4">ATCC 700099 / DSM 44233 / CIP 104796 / JCM 9543 / NBRC 105858 / Y-104</strain>
    </source>
</reference>
<feature type="transmembrane region" description="Helical" evidence="2">
    <location>
        <begin position="115"/>
        <end position="134"/>
    </location>
</feature>